<dbReference type="EMBL" id="AGQV01000003">
    <property type="protein sequence ID" value="EHH68247.1"/>
    <property type="molecule type" value="Genomic_DNA"/>
</dbReference>
<protein>
    <submittedName>
        <fullName evidence="2">Uncharacterized protein</fullName>
    </submittedName>
</protein>
<gene>
    <name evidence="2" type="ORF">GMO_14650</name>
</gene>
<organism evidence="2 3">
    <name type="scientific">Gluconobacter morbifer G707</name>
    <dbReference type="NCBI Taxonomy" id="1088869"/>
    <lineage>
        <taxon>Bacteria</taxon>
        <taxon>Pseudomonadati</taxon>
        <taxon>Pseudomonadota</taxon>
        <taxon>Alphaproteobacteria</taxon>
        <taxon>Acetobacterales</taxon>
        <taxon>Acetobacteraceae</taxon>
        <taxon>Gluconobacter</taxon>
    </lineage>
</organism>
<dbReference type="PATRIC" id="fig|1088869.3.peg.1465"/>
<name>G6XIZ9_9PROT</name>
<evidence type="ECO:0000313" key="3">
    <source>
        <dbReference type="Proteomes" id="UP000004949"/>
    </source>
</evidence>
<feature type="region of interest" description="Disordered" evidence="1">
    <location>
        <begin position="1"/>
        <end position="41"/>
    </location>
</feature>
<dbReference type="AlphaFoldDB" id="G6XIZ9"/>
<keyword evidence="3" id="KW-1185">Reference proteome</keyword>
<feature type="compositionally biased region" description="Basic and acidic residues" evidence="1">
    <location>
        <begin position="16"/>
        <end position="41"/>
    </location>
</feature>
<evidence type="ECO:0000313" key="2">
    <source>
        <dbReference type="EMBL" id="EHH68247.1"/>
    </source>
</evidence>
<evidence type="ECO:0000256" key="1">
    <source>
        <dbReference type="SAM" id="MobiDB-lite"/>
    </source>
</evidence>
<dbReference type="Proteomes" id="UP000004949">
    <property type="component" value="Unassembled WGS sequence"/>
</dbReference>
<accession>G6XIZ9</accession>
<proteinExistence type="predicted"/>
<comment type="caution">
    <text evidence="2">The sequence shown here is derived from an EMBL/GenBank/DDBJ whole genome shotgun (WGS) entry which is preliminary data.</text>
</comment>
<sequence>MSSETSRKALPRPAFHTHEREWKSLPGRADRHLEEAVGRRL</sequence>
<reference evidence="2 3" key="1">
    <citation type="submission" date="2011-10" db="EMBL/GenBank/DDBJ databases">
        <title>Genome sequence of Gluconobacter morbifer G707, isolated from Drosophila gut.</title>
        <authorList>
            <person name="Lee W.-J."/>
            <person name="Kim E.-K."/>
        </authorList>
    </citation>
    <scope>NUCLEOTIDE SEQUENCE [LARGE SCALE GENOMIC DNA]</scope>
    <source>
        <strain evidence="2 3">G707</strain>
    </source>
</reference>